<keyword evidence="3" id="KW-0813">Transport</keyword>
<evidence type="ECO:0000256" key="8">
    <source>
        <dbReference type="ARBA" id="ARBA00023136"/>
    </source>
</evidence>
<dbReference type="SUPFAM" id="SSF58038">
    <property type="entry name" value="SNARE fusion complex"/>
    <property type="match status" value="1"/>
</dbReference>
<feature type="transmembrane region" description="Helical" evidence="10">
    <location>
        <begin position="344"/>
        <end position="361"/>
    </location>
</feature>
<protein>
    <recommendedName>
        <fullName evidence="11">t-SNARE coiled-coil homology domain-containing protein</fullName>
    </recommendedName>
</protein>
<evidence type="ECO:0000256" key="5">
    <source>
        <dbReference type="ARBA" id="ARBA00022927"/>
    </source>
</evidence>
<dbReference type="GO" id="GO:0015031">
    <property type="term" value="P:protein transport"/>
    <property type="evidence" value="ECO:0007669"/>
    <property type="project" value="UniProtKB-KW"/>
</dbReference>
<evidence type="ECO:0000259" key="11">
    <source>
        <dbReference type="PROSITE" id="PS50192"/>
    </source>
</evidence>
<evidence type="ECO:0000313" key="13">
    <source>
        <dbReference type="Proteomes" id="UP000663131"/>
    </source>
</evidence>
<keyword evidence="6 10" id="KW-1133">Transmembrane helix</keyword>
<evidence type="ECO:0000256" key="7">
    <source>
        <dbReference type="ARBA" id="ARBA00023054"/>
    </source>
</evidence>
<gene>
    <name evidence="12" type="ORF">BRETT_002467</name>
</gene>
<reference evidence="12" key="2">
    <citation type="journal article" name="BMC Genomics">
        <title>New genome assemblies reveal patterns of domestication and adaptation across Brettanomyces (Dekkera) species.</title>
        <authorList>
            <person name="Roach M.J."/>
            <person name="Borneman A.R."/>
        </authorList>
    </citation>
    <scope>NUCLEOTIDE SEQUENCE</scope>
    <source>
        <strain evidence="12">UCD 2041</strain>
    </source>
</reference>
<keyword evidence="4 10" id="KW-0812">Transmembrane</keyword>
<keyword evidence="7" id="KW-0175">Coiled coil</keyword>
<dbReference type="Pfam" id="PF10496">
    <property type="entry name" value="Syntaxin-18_N"/>
    <property type="match status" value="1"/>
</dbReference>
<evidence type="ECO:0000256" key="9">
    <source>
        <dbReference type="SAM" id="MobiDB-lite"/>
    </source>
</evidence>
<dbReference type="InterPro" id="IPR000727">
    <property type="entry name" value="T_SNARE_dom"/>
</dbReference>
<comment type="similarity">
    <text evidence="2">Belongs to the syntaxin family.</text>
</comment>
<organism evidence="12 13">
    <name type="scientific">Dekkera bruxellensis</name>
    <name type="common">Brettanomyces custersii</name>
    <dbReference type="NCBI Taxonomy" id="5007"/>
    <lineage>
        <taxon>Eukaryota</taxon>
        <taxon>Fungi</taxon>
        <taxon>Dikarya</taxon>
        <taxon>Ascomycota</taxon>
        <taxon>Saccharomycotina</taxon>
        <taxon>Pichiomycetes</taxon>
        <taxon>Pichiales</taxon>
        <taxon>Pichiaceae</taxon>
        <taxon>Brettanomyces</taxon>
    </lineage>
</organism>
<dbReference type="PANTHER" id="PTHR15959">
    <property type="entry name" value="SYNTAXIN-18"/>
    <property type="match status" value="1"/>
</dbReference>
<reference evidence="12" key="1">
    <citation type="submission" date="2020-10" db="EMBL/GenBank/DDBJ databases">
        <authorList>
            <person name="Palmer J.M."/>
        </authorList>
    </citation>
    <scope>NUCLEOTIDE SEQUENCE</scope>
    <source>
        <strain evidence="12">UCD 2041</strain>
    </source>
</reference>
<dbReference type="EMBL" id="CP063137">
    <property type="protein sequence ID" value="QOU22292.1"/>
    <property type="molecule type" value="Genomic_DNA"/>
</dbReference>
<dbReference type="GO" id="GO:0005783">
    <property type="term" value="C:endoplasmic reticulum"/>
    <property type="evidence" value="ECO:0007669"/>
    <property type="project" value="TreeGrafter"/>
</dbReference>
<dbReference type="PANTHER" id="PTHR15959:SF0">
    <property type="entry name" value="SYNTAXIN-18"/>
    <property type="match status" value="1"/>
</dbReference>
<dbReference type="KEGG" id="bbrx:BRETT_002467"/>
<evidence type="ECO:0000256" key="6">
    <source>
        <dbReference type="ARBA" id="ARBA00022989"/>
    </source>
</evidence>
<evidence type="ECO:0000256" key="4">
    <source>
        <dbReference type="ARBA" id="ARBA00022692"/>
    </source>
</evidence>
<accession>A0A871RH53</accession>
<keyword evidence="8 10" id="KW-0472">Membrane</keyword>
<feature type="domain" description="T-SNARE coiled-coil homology" evidence="11">
    <location>
        <begin position="271"/>
        <end position="333"/>
    </location>
</feature>
<evidence type="ECO:0000313" key="12">
    <source>
        <dbReference type="EMBL" id="QOU22292.1"/>
    </source>
</evidence>
<dbReference type="GO" id="GO:0031201">
    <property type="term" value="C:SNARE complex"/>
    <property type="evidence" value="ECO:0007669"/>
    <property type="project" value="TreeGrafter"/>
</dbReference>
<evidence type="ECO:0000256" key="3">
    <source>
        <dbReference type="ARBA" id="ARBA00022448"/>
    </source>
</evidence>
<dbReference type="Gene3D" id="1.20.5.110">
    <property type="match status" value="1"/>
</dbReference>
<evidence type="ECO:0000256" key="10">
    <source>
        <dbReference type="SAM" id="Phobius"/>
    </source>
</evidence>
<dbReference type="GO" id="GO:0006890">
    <property type="term" value="P:retrograde vesicle-mediated transport, Golgi to endoplasmic reticulum"/>
    <property type="evidence" value="ECO:0007669"/>
    <property type="project" value="TreeGrafter"/>
</dbReference>
<keyword evidence="5" id="KW-0653">Protein transport</keyword>
<name>A0A871RH53_DEKBR</name>
<feature type="region of interest" description="Disordered" evidence="9">
    <location>
        <begin position="21"/>
        <end position="41"/>
    </location>
</feature>
<evidence type="ECO:0000256" key="2">
    <source>
        <dbReference type="ARBA" id="ARBA00009063"/>
    </source>
</evidence>
<dbReference type="GeneID" id="64574391"/>
<dbReference type="AlphaFoldDB" id="A0A871RH53"/>
<dbReference type="OrthoDB" id="342981at2759"/>
<evidence type="ECO:0000256" key="1">
    <source>
        <dbReference type="ARBA" id="ARBA00004211"/>
    </source>
</evidence>
<sequence>MDRTPFFRTCIGIYEEGLKADSQSSTQQKSRHDEKLHGVNTKQKSQFDMSGTFVQDSISTAKVIDEIVRFLNSVKSEYLLWNSRKMDEEAKDRLDLTLKAQINGLNRKVDTLKRASTELNKQMYVTSGVSVKEIGLNLASMGKYGQKMQMDLDTVAKMRLNVVKSLGLRLTKLSDLFVSLYATRMQRKNEHDKSYLSTNTEYFGSDTQEINTRNSRIPNGYTSNNGKENMIFDKTIQQDDNTNTVEYDNLQKTLPTQQLQQLSKENEDLQLQLKDEHLKSVEQMETSAVDISSMINEISLQLNLQNESINTLSGYQDDIMSNMKLGNKQLVKANDRNKNSGRNLSAMIIFMAVLLLIIDYIL</sequence>
<comment type="subcellular location">
    <subcellularLocation>
        <location evidence="1">Membrane</location>
        <topology evidence="1">Single-pass type IV membrane protein</topology>
    </subcellularLocation>
</comment>
<dbReference type="RefSeq" id="XP_041138785.1">
    <property type="nucleotide sequence ID" value="XM_041280994.1"/>
</dbReference>
<dbReference type="PROSITE" id="PS50192">
    <property type="entry name" value="T_SNARE"/>
    <property type="match status" value="1"/>
</dbReference>
<proteinExistence type="inferred from homology"/>
<dbReference type="InterPro" id="IPR019529">
    <property type="entry name" value="Syntaxin-18_N"/>
</dbReference>
<dbReference type="Proteomes" id="UP000663131">
    <property type="component" value="Chromosome 9"/>
</dbReference>